<name>A0ACA8R4R1_METAZ</name>
<evidence type="ECO:0000313" key="2">
    <source>
        <dbReference type="Proteomes" id="UP000825015"/>
    </source>
</evidence>
<gene>
    <name evidence="1" type="ORF">MarbSA_15090</name>
</gene>
<dbReference type="EMBL" id="AP019779">
    <property type="protein sequence ID" value="BBL62469.1"/>
    <property type="molecule type" value="Genomic_DNA"/>
</dbReference>
<evidence type="ECO:0000313" key="1">
    <source>
        <dbReference type="EMBL" id="BBL62469.1"/>
    </source>
</evidence>
<sequence length="364" mass="39275">MKVKGLAMKKIGEVGWVEKDKPEIGRRDALIRPIAVAPCSSDVHTVFDGTLGDLHDAILGHEAVGIVEEVGDEVRDFKPGDRVIVPAIVPDWDCEAIQNGNPQHAVYETGYCQKIDDALGAYKFTAVVDGVFANLFKVTQADMNLAILPDEVSVENGVMISDMVTTGFHGVENADIKFGDTVVVLGIGPVGLMAVAGAKLNGAGRIFAVGSRPNLVKLAKEYGATDIIDYHDGDTVEQVMEKTDCKGADAVIIAGGNESIMMDAINMTKAGGNISNVNYFSKQDTIPIPLLGWGMGMSHKTIKGGLCPGGRNRMERLIDMVKYGRLDPSKMISHKFNGFDSIEDSLILMKDKPRELIKPIVYLE</sequence>
<accession>A0ACA8R4R1</accession>
<organism evidence="1 2">
    <name type="scientific">Methanobrevibacter arboriphilus</name>
    <dbReference type="NCBI Taxonomy" id="39441"/>
    <lineage>
        <taxon>Archaea</taxon>
        <taxon>Methanobacteriati</taxon>
        <taxon>Methanobacteriota</taxon>
        <taxon>Methanomada group</taxon>
        <taxon>Methanobacteria</taxon>
        <taxon>Methanobacteriales</taxon>
        <taxon>Methanobacteriaceae</taxon>
        <taxon>Methanobrevibacter</taxon>
    </lineage>
</organism>
<reference evidence="1" key="1">
    <citation type="submission" date="2019-06" db="EMBL/GenBank/DDBJ databases">
        <title>Complete genome sequence of Methanobrevibacter arboriphilus strain SA.</title>
        <authorList>
            <person name="Asakawa S."/>
        </authorList>
    </citation>
    <scope>NUCLEOTIDE SEQUENCE</scope>
    <source>
        <strain evidence="1">SA</strain>
    </source>
</reference>
<proteinExistence type="predicted"/>
<protein>
    <submittedName>
        <fullName evidence="1">NAD(P)-dependent alcohol dehydrogenase</fullName>
    </submittedName>
</protein>
<dbReference type="Proteomes" id="UP000825015">
    <property type="component" value="Chromosome"/>
</dbReference>
<keyword evidence="2" id="KW-1185">Reference proteome</keyword>